<keyword evidence="2" id="KW-1185">Reference proteome</keyword>
<comment type="caution">
    <text evidence="1">The sequence shown here is derived from an EMBL/GenBank/DDBJ whole genome shotgun (WGS) entry which is preliminary data.</text>
</comment>
<proteinExistence type="predicted"/>
<gene>
    <name evidence="1" type="ORF">PIB30_099401</name>
</gene>
<dbReference type="Proteomes" id="UP001341840">
    <property type="component" value="Unassembled WGS sequence"/>
</dbReference>
<dbReference type="EMBL" id="JASCZI010063068">
    <property type="protein sequence ID" value="MED6141037.1"/>
    <property type="molecule type" value="Genomic_DNA"/>
</dbReference>
<reference evidence="1 2" key="1">
    <citation type="journal article" date="2023" name="Plants (Basel)">
        <title>Bridging the Gap: Combining Genomics and Transcriptomics Approaches to Understand Stylosanthes scabra, an Orphan Legume from the Brazilian Caatinga.</title>
        <authorList>
            <person name="Ferreira-Neto J.R.C."/>
            <person name="da Silva M.D."/>
            <person name="Binneck E."/>
            <person name="de Melo N.F."/>
            <person name="da Silva R.H."/>
            <person name="de Melo A.L.T.M."/>
            <person name="Pandolfi V."/>
            <person name="Bustamante F.O."/>
            <person name="Brasileiro-Vidal A.C."/>
            <person name="Benko-Iseppon A.M."/>
        </authorList>
    </citation>
    <scope>NUCLEOTIDE SEQUENCE [LARGE SCALE GENOMIC DNA]</scope>
    <source>
        <tissue evidence="1">Leaves</tissue>
    </source>
</reference>
<evidence type="ECO:0000313" key="2">
    <source>
        <dbReference type="Proteomes" id="UP001341840"/>
    </source>
</evidence>
<protein>
    <submittedName>
        <fullName evidence="1">Uncharacterized protein</fullName>
    </submittedName>
</protein>
<sequence>MEVGILKKKDIAKGVPAILDYGDHVCYWYGGGRGGGGDDSNSSGKDFNDCELLIQKKNP</sequence>
<feature type="non-terminal residue" evidence="1">
    <location>
        <position position="59"/>
    </location>
</feature>
<accession>A0ABU6SX41</accession>
<name>A0ABU6SX41_9FABA</name>
<evidence type="ECO:0000313" key="1">
    <source>
        <dbReference type="EMBL" id="MED6141037.1"/>
    </source>
</evidence>
<organism evidence="1 2">
    <name type="scientific">Stylosanthes scabra</name>
    <dbReference type="NCBI Taxonomy" id="79078"/>
    <lineage>
        <taxon>Eukaryota</taxon>
        <taxon>Viridiplantae</taxon>
        <taxon>Streptophyta</taxon>
        <taxon>Embryophyta</taxon>
        <taxon>Tracheophyta</taxon>
        <taxon>Spermatophyta</taxon>
        <taxon>Magnoliopsida</taxon>
        <taxon>eudicotyledons</taxon>
        <taxon>Gunneridae</taxon>
        <taxon>Pentapetalae</taxon>
        <taxon>rosids</taxon>
        <taxon>fabids</taxon>
        <taxon>Fabales</taxon>
        <taxon>Fabaceae</taxon>
        <taxon>Papilionoideae</taxon>
        <taxon>50 kb inversion clade</taxon>
        <taxon>dalbergioids sensu lato</taxon>
        <taxon>Dalbergieae</taxon>
        <taxon>Pterocarpus clade</taxon>
        <taxon>Stylosanthes</taxon>
    </lineage>
</organism>